<evidence type="ECO:0000313" key="2">
    <source>
        <dbReference type="Proteomes" id="UP001144978"/>
    </source>
</evidence>
<dbReference type="Proteomes" id="UP001144978">
    <property type="component" value="Unassembled WGS sequence"/>
</dbReference>
<comment type="caution">
    <text evidence="1">The sequence shown here is derived from an EMBL/GenBank/DDBJ whole genome shotgun (WGS) entry which is preliminary data.</text>
</comment>
<gene>
    <name evidence="1" type="ORF">NUW54_g14398</name>
</gene>
<sequence>MEEGWEVGQPRNQDEYVVPLVFLVLPLPARVLRCRTMRENSVVVCHAADTPGYCTEKQLLEMIALQIQMLKPDNVPKPPYNVDSPVASRPSPRVMQTGRAAHETRSPAYIHPTHPLRA</sequence>
<evidence type="ECO:0000313" key="1">
    <source>
        <dbReference type="EMBL" id="KAJ2961152.1"/>
    </source>
</evidence>
<organism evidence="1 2">
    <name type="scientific">Trametes sanguinea</name>
    <dbReference type="NCBI Taxonomy" id="158606"/>
    <lineage>
        <taxon>Eukaryota</taxon>
        <taxon>Fungi</taxon>
        <taxon>Dikarya</taxon>
        <taxon>Basidiomycota</taxon>
        <taxon>Agaricomycotina</taxon>
        <taxon>Agaricomycetes</taxon>
        <taxon>Polyporales</taxon>
        <taxon>Polyporaceae</taxon>
        <taxon>Trametes</taxon>
    </lineage>
</organism>
<protein>
    <submittedName>
        <fullName evidence="1">Uncharacterized protein</fullName>
    </submittedName>
</protein>
<keyword evidence="2" id="KW-1185">Reference proteome</keyword>
<dbReference type="EMBL" id="JANSHE010007400">
    <property type="protein sequence ID" value="KAJ2961152.1"/>
    <property type="molecule type" value="Genomic_DNA"/>
</dbReference>
<proteinExistence type="predicted"/>
<name>A0ACC1MEN9_9APHY</name>
<accession>A0ACC1MEN9</accession>
<reference evidence="1" key="1">
    <citation type="submission" date="2022-08" db="EMBL/GenBank/DDBJ databases">
        <title>Genome Sequence of Pycnoporus sanguineus.</title>
        <authorList>
            <person name="Buettner E."/>
        </authorList>
    </citation>
    <scope>NUCLEOTIDE SEQUENCE</scope>
    <source>
        <strain evidence="1">CG-C14</strain>
    </source>
</reference>